<dbReference type="InterPro" id="IPR020067">
    <property type="entry name" value="Frizzled_dom"/>
</dbReference>
<organism evidence="15 16">
    <name type="scientific">Hyalella azteca</name>
    <name type="common">Amphipod</name>
    <dbReference type="NCBI Taxonomy" id="294128"/>
    <lineage>
        <taxon>Eukaryota</taxon>
        <taxon>Metazoa</taxon>
        <taxon>Ecdysozoa</taxon>
        <taxon>Arthropoda</taxon>
        <taxon>Crustacea</taxon>
        <taxon>Multicrustacea</taxon>
        <taxon>Malacostraca</taxon>
        <taxon>Eumalacostraca</taxon>
        <taxon>Peracarida</taxon>
        <taxon>Amphipoda</taxon>
        <taxon>Senticaudata</taxon>
        <taxon>Talitrida</taxon>
        <taxon>Talitroidea</taxon>
        <taxon>Hyalellidae</taxon>
        <taxon>Hyalella</taxon>
    </lineage>
</organism>
<feature type="transmembrane region" description="Helical" evidence="11">
    <location>
        <begin position="792"/>
        <end position="813"/>
    </location>
</feature>
<dbReference type="SMART" id="SM00063">
    <property type="entry name" value="FRI"/>
    <property type="match status" value="1"/>
</dbReference>
<feature type="disulfide bond" evidence="9">
    <location>
        <begin position="101"/>
        <end position="142"/>
    </location>
</feature>
<feature type="transmembrane region" description="Helical" evidence="11">
    <location>
        <begin position="294"/>
        <end position="318"/>
    </location>
</feature>
<dbReference type="AlphaFoldDB" id="A0A8B7NP77"/>
<feature type="domain" description="G-protein coupled receptors family 2 profile 2" evidence="14">
    <location>
        <begin position="194"/>
        <end position="401"/>
    </location>
</feature>
<feature type="region of interest" description="Disordered" evidence="10">
    <location>
        <begin position="703"/>
        <end position="768"/>
    </location>
</feature>
<keyword evidence="12" id="KW-0732">Signal</keyword>
<feature type="chain" id="PRO_5033995774" evidence="12">
    <location>
        <begin position="21"/>
        <end position="1114"/>
    </location>
</feature>
<evidence type="ECO:0000256" key="1">
    <source>
        <dbReference type="ARBA" id="ARBA00004141"/>
    </source>
</evidence>
<accession>A0A8B7NP77</accession>
<evidence type="ECO:0000256" key="4">
    <source>
        <dbReference type="ARBA" id="ARBA00022692"/>
    </source>
</evidence>
<feature type="transmembrane region" description="Helical" evidence="11">
    <location>
        <begin position="234"/>
        <end position="250"/>
    </location>
</feature>
<dbReference type="GeneID" id="108672364"/>
<dbReference type="SUPFAM" id="SSF63501">
    <property type="entry name" value="Frizzled cysteine-rich domain"/>
    <property type="match status" value="1"/>
</dbReference>
<dbReference type="PANTHER" id="PTHR11309:SF99">
    <property type="entry name" value="FRIZZLED-4"/>
    <property type="match status" value="1"/>
</dbReference>
<dbReference type="PRINTS" id="PR00489">
    <property type="entry name" value="FRIZZLED"/>
</dbReference>
<evidence type="ECO:0000256" key="7">
    <source>
        <dbReference type="ARBA" id="ARBA00023157"/>
    </source>
</evidence>
<feature type="disulfide bond" evidence="9">
    <location>
        <begin position="31"/>
        <end position="92"/>
    </location>
</feature>
<feature type="transmembrane region" description="Helical" evidence="11">
    <location>
        <begin position="377"/>
        <end position="400"/>
    </location>
</feature>
<dbReference type="InterPro" id="IPR015526">
    <property type="entry name" value="Frizzled/SFRP"/>
</dbReference>
<keyword evidence="15" id="KW-1185">Reference proteome</keyword>
<comment type="subcellular location">
    <subcellularLocation>
        <location evidence="1">Membrane</location>
        <topology evidence="1">Multi-pass membrane protein</topology>
    </subcellularLocation>
</comment>
<dbReference type="GO" id="GO:0035567">
    <property type="term" value="P:non-canonical Wnt signaling pathway"/>
    <property type="evidence" value="ECO:0007669"/>
    <property type="project" value="TreeGrafter"/>
</dbReference>
<name>A0A8B7NP77_HYAAZ</name>
<dbReference type="GO" id="GO:0005615">
    <property type="term" value="C:extracellular space"/>
    <property type="evidence" value="ECO:0007669"/>
    <property type="project" value="TreeGrafter"/>
</dbReference>
<feature type="transmembrane region" description="Helical" evidence="11">
    <location>
        <begin position="330"/>
        <end position="349"/>
    </location>
</feature>
<evidence type="ECO:0000256" key="3">
    <source>
        <dbReference type="ARBA" id="ARBA00022473"/>
    </source>
</evidence>
<comment type="similarity">
    <text evidence="2">Belongs to the G-protein coupled receptor Fz/Smo family.</text>
</comment>
<feature type="transmembrane region" description="Helical" evidence="11">
    <location>
        <begin position="833"/>
        <end position="852"/>
    </location>
</feature>
<keyword evidence="5 11" id="KW-1133">Transmembrane helix</keyword>
<evidence type="ECO:0000313" key="15">
    <source>
        <dbReference type="Proteomes" id="UP000694843"/>
    </source>
</evidence>
<evidence type="ECO:0000256" key="2">
    <source>
        <dbReference type="ARBA" id="ARBA00008077"/>
    </source>
</evidence>
<dbReference type="GO" id="GO:0017147">
    <property type="term" value="F:Wnt-protein binding"/>
    <property type="evidence" value="ECO:0007669"/>
    <property type="project" value="TreeGrafter"/>
</dbReference>
<proteinExistence type="inferred from homology"/>
<dbReference type="InterPro" id="IPR036790">
    <property type="entry name" value="Frizzled_dom_sf"/>
</dbReference>
<feature type="signal peptide" evidence="12">
    <location>
        <begin position="1"/>
        <end position="20"/>
    </location>
</feature>
<evidence type="ECO:0000256" key="8">
    <source>
        <dbReference type="ARBA" id="ARBA00023170"/>
    </source>
</evidence>
<comment type="caution">
    <text evidence="9">Lacks conserved residue(s) required for the propagation of feature annotation.</text>
</comment>
<dbReference type="Pfam" id="PF01392">
    <property type="entry name" value="Fz"/>
    <property type="match status" value="1"/>
</dbReference>
<keyword evidence="3" id="KW-0217">Developmental protein</keyword>
<evidence type="ECO:0000256" key="5">
    <source>
        <dbReference type="ARBA" id="ARBA00022989"/>
    </source>
</evidence>
<feature type="region of interest" description="Disordered" evidence="10">
    <location>
        <begin position="638"/>
        <end position="666"/>
    </location>
</feature>
<dbReference type="OrthoDB" id="5959102at2759"/>
<dbReference type="Gene3D" id="1.20.1070.10">
    <property type="entry name" value="Rhodopsin 7-helix transmembrane proteins"/>
    <property type="match status" value="2"/>
</dbReference>
<keyword evidence="7 9" id="KW-1015">Disulfide bond</keyword>
<protein>
    <submittedName>
        <fullName evidence="16">Uncharacterized protein LOC108672364</fullName>
    </submittedName>
</protein>
<evidence type="ECO:0000256" key="12">
    <source>
        <dbReference type="SAM" id="SignalP"/>
    </source>
</evidence>
<feature type="domain" description="FZ" evidence="13">
    <location>
        <begin position="30"/>
        <end position="145"/>
    </location>
</feature>
<dbReference type="PROSITE" id="PS50038">
    <property type="entry name" value="FZ"/>
    <property type="match status" value="1"/>
</dbReference>
<dbReference type="RefSeq" id="XP_018015498.1">
    <property type="nucleotide sequence ID" value="XM_018160009.2"/>
</dbReference>
<evidence type="ECO:0000313" key="16">
    <source>
        <dbReference type="RefSeq" id="XP_018015498.1"/>
    </source>
</evidence>
<dbReference type="Proteomes" id="UP000694843">
    <property type="component" value="Unplaced"/>
</dbReference>
<reference evidence="16" key="1">
    <citation type="submission" date="2025-08" db="UniProtKB">
        <authorList>
            <consortium name="RefSeq"/>
        </authorList>
    </citation>
    <scope>IDENTIFICATION</scope>
    <source>
        <tissue evidence="16">Whole organism</tissue>
    </source>
</reference>
<dbReference type="PROSITE" id="PS50261">
    <property type="entry name" value="G_PROTEIN_RECEP_F2_4"/>
    <property type="match status" value="1"/>
</dbReference>
<keyword evidence="6 11" id="KW-0472">Membrane</keyword>
<dbReference type="GO" id="GO:0016020">
    <property type="term" value="C:membrane"/>
    <property type="evidence" value="ECO:0007669"/>
    <property type="project" value="UniProtKB-SubCell"/>
</dbReference>
<dbReference type="Gene3D" id="1.10.2000.10">
    <property type="entry name" value="Frizzled cysteine-rich domain"/>
    <property type="match status" value="1"/>
</dbReference>
<dbReference type="KEGG" id="hazt:108672364"/>
<feature type="disulfide bond" evidence="9">
    <location>
        <begin position="105"/>
        <end position="129"/>
    </location>
</feature>
<dbReference type="GO" id="GO:0004888">
    <property type="term" value="F:transmembrane signaling receptor activity"/>
    <property type="evidence" value="ECO:0007669"/>
    <property type="project" value="InterPro"/>
</dbReference>
<evidence type="ECO:0000259" key="14">
    <source>
        <dbReference type="PROSITE" id="PS50261"/>
    </source>
</evidence>
<evidence type="ECO:0000259" key="13">
    <source>
        <dbReference type="PROSITE" id="PS50038"/>
    </source>
</evidence>
<dbReference type="SMART" id="SM01330">
    <property type="entry name" value="Frizzled"/>
    <property type="match status" value="1"/>
</dbReference>
<keyword evidence="4 11" id="KW-0812">Transmembrane</keyword>
<dbReference type="InterPro" id="IPR000539">
    <property type="entry name" value="Frizzled/Smoothened_7TM"/>
</dbReference>
<feature type="compositionally biased region" description="Basic and acidic residues" evidence="10">
    <location>
        <begin position="739"/>
        <end position="749"/>
    </location>
</feature>
<sequence length="1114" mass="122005">MSLALFVSAMLAASTQIAAAATYREEIPEKCTSLAVSSCQKLGYNETYVPNFLGMKSQINAEESINSFNPLLQYGCSPHLRLLLCGFYAPMCSPSGLVLPCQRFCSSVRAQCLPIMMTFGYSWPNELDCSKLPVSNSAGNLCMEPPERSISSPAELAPNRNKASCVGQECLCRGMALRVIPFSAQDKEFASVWMAIWSVVCFGITVFTLVTFLLSRTRYSFLESSAFTYPDRCILHMVGCYCMVAAGYLMRLGLGPSYTSCSATSSTEIANFSANYASKEKAVLDVSCVLVFLLLYYFTNAAAMWFAILCGCWLGGVLRNWGHARLLRGAVYMHCLAWGGPAVLAMLVLNKRALMPDQLTGTCYPGHGSSVVLVRWVMLPLLMPLLVGTLLLLLTFARLWRAHQAVNKRAAYSSQAYVGNTDPCCTVKQSCGCSFGPCNTVNMEQSCSAHRIPTHNCMEIPKTGYPSGQCRVEVKSSISKNNRIGNKNTGGYVPHIQPHIQACTGSVHCTKSSKPDKTNHCGAQYTIVHSPHYRGAENFTSCCPQEKAGDYQQHVDEDNILRINPIHPAMQAIFKETGSPPTCNAEATTSSSTNALKNVDFQDNHVMSKFSVCLPGPSTRSLCSSALNLDQILHHSPQCIEDSSHERKSQNKTIKQRHKATSSNTKMKKSSTVGFCFQCNDITQTENRSAELKEIPSQSCGQFSGVTTEEAGQHRRNASVKSHPAGEPKSNSTASSCRCGDRQIADPEGQRPTFQSKTSKKSNECGEVHQRSPKAVLFEAVLRRPAQKAARIGVIAVLYMLPTAVLVGATFYGSVQYDKWLADAFLHPSIEVFMLKIFTSLAPGIALSLFLGNNRVMLSWRQLGERLYALHNVAHNYPSQAADGKPYGWDHGSAHPQCIQKLQSQPQGCQDARGDGVCCPHNCYSRHAPLENSCKTLQEIPQCREKIRVVESVKPILKKTPRGFVAAGPSSRGKNDIVLLTNEDGSAVNSCKVFAPADAVNFNRETRQLPDSVDNKKYRDVQQDENLTMKGAFVNDGTRCEVRNDVSLLVSPNAVLKMTTSRTLVDGNGVAFPSSYFKLENNASEKEDNAIHHSVLNVARNGTETEIPGRDLPS</sequence>
<evidence type="ECO:0000256" key="9">
    <source>
        <dbReference type="PROSITE-ProRule" id="PRU00090"/>
    </source>
</evidence>
<evidence type="ECO:0000256" key="10">
    <source>
        <dbReference type="SAM" id="MobiDB-lite"/>
    </source>
</evidence>
<evidence type="ECO:0000256" key="6">
    <source>
        <dbReference type="ARBA" id="ARBA00023136"/>
    </source>
</evidence>
<dbReference type="Pfam" id="PF01534">
    <property type="entry name" value="Frizzled"/>
    <property type="match status" value="1"/>
</dbReference>
<dbReference type="PANTHER" id="PTHR11309">
    <property type="entry name" value="FRIZZLED"/>
    <property type="match status" value="1"/>
</dbReference>
<dbReference type="InterPro" id="IPR017981">
    <property type="entry name" value="GPCR_2-like_7TM"/>
</dbReference>
<gene>
    <name evidence="16" type="primary">LOC108672364</name>
</gene>
<keyword evidence="8" id="KW-0675">Receptor</keyword>
<feature type="disulfide bond" evidence="9">
    <location>
        <begin position="39"/>
        <end position="85"/>
    </location>
</feature>
<feature type="transmembrane region" description="Helical" evidence="11">
    <location>
        <begin position="192"/>
        <end position="214"/>
    </location>
</feature>
<evidence type="ECO:0000256" key="11">
    <source>
        <dbReference type="SAM" id="Phobius"/>
    </source>
</evidence>
<dbReference type="GO" id="GO:0060070">
    <property type="term" value="P:canonical Wnt signaling pathway"/>
    <property type="evidence" value="ECO:0007669"/>
    <property type="project" value="TreeGrafter"/>
</dbReference>